<evidence type="ECO:0008006" key="3">
    <source>
        <dbReference type="Google" id="ProtNLM"/>
    </source>
</evidence>
<keyword evidence="2" id="KW-1185">Reference proteome</keyword>
<accession>A0A9P8LHG5</accession>
<evidence type="ECO:0000313" key="1">
    <source>
        <dbReference type="EMBL" id="KAH0565581.1"/>
    </source>
</evidence>
<dbReference type="EMBL" id="JAGHQM010000079">
    <property type="protein sequence ID" value="KAH0565581.1"/>
    <property type="molecule type" value="Genomic_DNA"/>
</dbReference>
<dbReference type="PANTHER" id="PTHR37542">
    <property type="entry name" value="HELO DOMAIN-CONTAINING PROTEIN-RELATED"/>
    <property type="match status" value="1"/>
</dbReference>
<dbReference type="AlphaFoldDB" id="A0A9P8LHG5"/>
<evidence type="ECO:0000313" key="2">
    <source>
        <dbReference type="Proteomes" id="UP000750711"/>
    </source>
</evidence>
<dbReference type="PANTHER" id="PTHR37542:SF1">
    <property type="entry name" value="PRION-INHIBITION AND PROPAGATION HELO DOMAIN-CONTAINING PROTEIN"/>
    <property type="match status" value="1"/>
</dbReference>
<proteinExistence type="predicted"/>
<dbReference type="Gene3D" id="1.10.510.10">
    <property type="entry name" value="Transferase(Phosphotransferase) domain 1"/>
    <property type="match status" value="1"/>
</dbReference>
<dbReference type="InterPro" id="IPR011009">
    <property type="entry name" value="Kinase-like_dom_sf"/>
</dbReference>
<organism evidence="1 2">
    <name type="scientific">Trichoglossum hirsutum</name>
    <dbReference type="NCBI Taxonomy" id="265104"/>
    <lineage>
        <taxon>Eukaryota</taxon>
        <taxon>Fungi</taxon>
        <taxon>Dikarya</taxon>
        <taxon>Ascomycota</taxon>
        <taxon>Pezizomycotina</taxon>
        <taxon>Geoglossomycetes</taxon>
        <taxon>Geoglossales</taxon>
        <taxon>Geoglossaceae</taxon>
        <taxon>Trichoglossum</taxon>
    </lineage>
</organism>
<dbReference type="SUPFAM" id="SSF56112">
    <property type="entry name" value="Protein kinase-like (PK-like)"/>
    <property type="match status" value="1"/>
</dbReference>
<sequence>MCWREHRVSINFLQRIWLDLPPRLQTHFNIVLSMLNTKIEAATTLVDRATDRQNHKALTANVFGKSGKLHRGRFTFSVQGCLEKTIQDMASWQRDMLDPSWFQLLPVSNPTIDHVITRHTTTQSNSFAYLRSLRVRVREAVKGAVGDASRSRIIVDIVPYMPVADQKRTSDGVHHLAKLLSKIDPRVFCLPCTGVVKHLDEGGNISSFDFIFALPPDLRNPRSLRQVLLESDQRVSLNKRLDVAQQLAKTVMFIHSVKLVHKNIRPEVVLSFSGPQANFEQIFLGTKSYTVIPPVRGKARTRFHHATRHPQSRCTVAGNWPLVLLYIMDPQCRVY</sequence>
<protein>
    <recommendedName>
        <fullName evidence="3">Protein kinase domain-containing protein</fullName>
    </recommendedName>
</protein>
<comment type="caution">
    <text evidence="1">The sequence shown here is derived from an EMBL/GenBank/DDBJ whole genome shotgun (WGS) entry which is preliminary data.</text>
</comment>
<name>A0A9P8LHG5_9PEZI</name>
<reference evidence="1" key="1">
    <citation type="submission" date="2021-03" db="EMBL/GenBank/DDBJ databases">
        <title>Comparative genomics and phylogenomic investigation of the class Geoglossomycetes provide insights into ecological specialization and systematics.</title>
        <authorList>
            <person name="Melie T."/>
            <person name="Pirro S."/>
            <person name="Miller A.N."/>
            <person name="Quandt A."/>
        </authorList>
    </citation>
    <scope>NUCLEOTIDE SEQUENCE</scope>
    <source>
        <strain evidence="1">CAQ_001_2017</strain>
    </source>
</reference>
<gene>
    <name evidence="1" type="ORF">GP486_001031</name>
</gene>
<dbReference type="Proteomes" id="UP000750711">
    <property type="component" value="Unassembled WGS sequence"/>
</dbReference>